<evidence type="ECO:0000256" key="2">
    <source>
        <dbReference type="ARBA" id="ARBA00023125"/>
    </source>
</evidence>
<accession>A0A319ECM6</accession>
<dbReference type="Pfam" id="PF00172">
    <property type="entry name" value="Zn_clus"/>
    <property type="match status" value="1"/>
</dbReference>
<feature type="region of interest" description="Disordered" evidence="5">
    <location>
        <begin position="381"/>
        <end position="497"/>
    </location>
</feature>
<keyword evidence="2" id="KW-0238">DNA-binding</keyword>
<feature type="domain" description="Zn(2)-C6 fungal-type" evidence="6">
    <location>
        <begin position="76"/>
        <end position="110"/>
    </location>
</feature>
<gene>
    <name evidence="7" type="ORF">BO71DRAFT_453832</name>
</gene>
<dbReference type="PROSITE" id="PS50048">
    <property type="entry name" value="ZN2_CY6_FUNGAL_2"/>
    <property type="match status" value="1"/>
</dbReference>
<dbReference type="AlphaFoldDB" id="A0A319ECM6"/>
<dbReference type="OrthoDB" id="5394557at2759"/>
<reference evidence="7 8" key="1">
    <citation type="submission" date="2018-02" db="EMBL/GenBank/DDBJ databases">
        <title>The genomes of Aspergillus section Nigri reveals drivers in fungal speciation.</title>
        <authorList>
            <consortium name="DOE Joint Genome Institute"/>
            <person name="Vesth T.C."/>
            <person name="Nybo J."/>
            <person name="Theobald S."/>
            <person name="Brandl J."/>
            <person name="Frisvad J.C."/>
            <person name="Nielsen K.F."/>
            <person name="Lyhne E.K."/>
            <person name="Kogle M.E."/>
            <person name="Kuo A."/>
            <person name="Riley R."/>
            <person name="Clum A."/>
            <person name="Nolan M."/>
            <person name="Lipzen A."/>
            <person name="Salamov A."/>
            <person name="Henrissat B."/>
            <person name="Wiebenga A."/>
            <person name="De vries R.P."/>
            <person name="Grigoriev I.V."/>
            <person name="Mortensen U.H."/>
            <person name="Andersen M.R."/>
            <person name="Baker S.E."/>
        </authorList>
    </citation>
    <scope>NUCLEOTIDE SEQUENCE [LARGE SCALE GENOMIC DNA]</scope>
    <source>
        <strain evidence="7 8">CBS 707.79</strain>
    </source>
</reference>
<feature type="compositionally biased region" description="Basic and acidic residues" evidence="5">
    <location>
        <begin position="436"/>
        <end position="446"/>
    </location>
</feature>
<dbReference type="EMBL" id="KZ826063">
    <property type="protein sequence ID" value="PYH88832.1"/>
    <property type="molecule type" value="Genomic_DNA"/>
</dbReference>
<dbReference type="InterPro" id="IPR036864">
    <property type="entry name" value="Zn2-C6_fun-type_DNA-bd_sf"/>
</dbReference>
<dbReference type="STRING" id="1448320.A0A319ECM6"/>
<feature type="compositionally biased region" description="Polar residues" evidence="5">
    <location>
        <begin position="381"/>
        <end position="396"/>
    </location>
</feature>
<name>A0A319ECM6_9EURO</name>
<dbReference type="Proteomes" id="UP000247810">
    <property type="component" value="Unassembled WGS sequence"/>
</dbReference>
<protein>
    <recommendedName>
        <fullName evidence="6">Zn(2)-C6 fungal-type domain-containing protein</fullName>
    </recommendedName>
</protein>
<evidence type="ECO:0000256" key="1">
    <source>
        <dbReference type="ARBA" id="ARBA00023015"/>
    </source>
</evidence>
<dbReference type="GO" id="GO:0008270">
    <property type="term" value="F:zinc ion binding"/>
    <property type="evidence" value="ECO:0007669"/>
    <property type="project" value="InterPro"/>
</dbReference>
<dbReference type="VEuPathDB" id="FungiDB:BO71DRAFT_453832"/>
<dbReference type="PROSITE" id="PS00463">
    <property type="entry name" value="ZN2_CY6_FUNGAL_1"/>
    <property type="match status" value="1"/>
</dbReference>
<evidence type="ECO:0000256" key="3">
    <source>
        <dbReference type="ARBA" id="ARBA00023163"/>
    </source>
</evidence>
<dbReference type="Gene3D" id="4.10.240.10">
    <property type="entry name" value="Zn(2)-C6 fungal-type DNA-binding domain"/>
    <property type="match status" value="1"/>
</dbReference>
<dbReference type="SMART" id="SM00066">
    <property type="entry name" value="GAL4"/>
    <property type="match status" value="1"/>
</dbReference>
<dbReference type="GO" id="GO:0000981">
    <property type="term" value="F:DNA-binding transcription factor activity, RNA polymerase II-specific"/>
    <property type="evidence" value="ECO:0007669"/>
    <property type="project" value="InterPro"/>
</dbReference>
<evidence type="ECO:0000313" key="8">
    <source>
        <dbReference type="Proteomes" id="UP000247810"/>
    </source>
</evidence>
<evidence type="ECO:0000256" key="5">
    <source>
        <dbReference type="SAM" id="MobiDB-lite"/>
    </source>
</evidence>
<evidence type="ECO:0000313" key="7">
    <source>
        <dbReference type="EMBL" id="PYH88832.1"/>
    </source>
</evidence>
<keyword evidence="1" id="KW-0805">Transcription regulation</keyword>
<dbReference type="GO" id="GO:0003677">
    <property type="term" value="F:DNA binding"/>
    <property type="evidence" value="ECO:0007669"/>
    <property type="project" value="UniProtKB-KW"/>
</dbReference>
<keyword evidence="4" id="KW-0539">Nucleus</keyword>
<proteinExistence type="predicted"/>
<feature type="region of interest" description="Disordered" evidence="5">
    <location>
        <begin position="283"/>
        <end position="306"/>
    </location>
</feature>
<keyword evidence="3" id="KW-0804">Transcription</keyword>
<evidence type="ECO:0000256" key="4">
    <source>
        <dbReference type="ARBA" id="ARBA00023242"/>
    </source>
</evidence>
<dbReference type="CDD" id="cd00067">
    <property type="entry name" value="GAL4"/>
    <property type="match status" value="1"/>
</dbReference>
<keyword evidence="8" id="KW-1185">Reference proteome</keyword>
<dbReference type="SUPFAM" id="SSF57701">
    <property type="entry name" value="Zn2/Cys6 DNA-binding domain"/>
    <property type="match status" value="1"/>
</dbReference>
<dbReference type="GO" id="GO:0009893">
    <property type="term" value="P:positive regulation of metabolic process"/>
    <property type="evidence" value="ECO:0007669"/>
    <property type="project" value="UniProtKB-ARBA"/>
</dbReference>
<dbReference type="InterPro" id="IPR001138">
    <property type="entry name" value="Zn2Cys6_DnaBD"/>
</dbReference>
<organism evidence="7 8">
    <name type="scientific">Aspergillus ellipticus CBS 707.79</name>
    <dbReference type="NCBI Taxonomy" id="1448320"/>
    <lineage>
        <taxon>Eukaryota</taxon>
        <taxon>Fungi</taxon>
        <taxon>Dikarya</taxon>
        <taxon>Ascomycota</taxon>
        <taxon>Pezizomycotina</taxon>
        <taxon>Eurotiomycetes</taxon>
        <taxon>Eurotiomycetidae</taxon>
        <taxon>Eurotiales</taxon>
        <taxon>Aspergillaceae</taxon>
        <taxon>Aspergillus</taxon>
        <taxon>Aspergillus subgen. Circumdati</taxon>
    </lineage>
</organism>
<sequence>MFSSALIDEVMAQSFYSPEEEISFDAQHKRDALSIPHSIRGESHHEMVDRSADCVSPSTELDGKSRNSTRRRIQVACNRCRKRKIKCSGDIGDGQGCSNCRSSGNPNCQFLRVNSSMLQTKNSPWSYATNAAVSSSQRSDLYVPSMTPKLGASAGNSSNFRVAPFPRASGYEMTPANSHNAYHRHSFGVEHAMNYEDESSAYTTQSSGFVLSGAPQNVFANYCGLPWNTKTWAPSVHIGRIPSSAVFSDHEADNTLTLPAFPYMIPGHGSQPADAPPIVPTMNFSSAEGQGADRTLPTPGRNPGSTGLSGFATTEEAFSGLPQTQVYRSSNNWAQKSASLKNLHFPMQQTSGAYSHGSMSRSKPVSASAHDIFEFLPMTSAGSSSPMVTPSGQFATTLDPVDSDDFREGGDGQPTRTFSHDHLSEYGSDTYVYSSSERRDKGHSKADGSGSMLMNGLTYTRPVPGHHSPPLDPSPAYRSVPEMHHTPIPSLNSSSEF</sequence>
<evidence type="ECO:0000259" key="6">
    <source>
        <dbReference type="PROSITE" id="PS50048"/>
    </source>
</evidence>